<keyword evidence="1" id="KW-0805">Transcription regulation</keyword>
<dbReference type="PANTHER" id="PTHR30055:SF234">
    <property type="entry name" value="HTH-TYPE TRANSCRIPTIONAL REGULATOR BETI"/>
    <property type="match status" value="1"/>
</dbReference>
<keyword evidence="2 4" id="KW-0238">DNA-binding</keyword>
<evidence type="ECO:0000256" key="4">
    <source>
        <dbReference type="PROSITE-ProRule" id="PRU00335"/>
    </source>
</evidence>
<dbReference type="GO" id="GO:0003700">
    <property type="term" value="F:DNA-binding transcription factor activity"/>
    <property type="evidence" value="ECO:0007669"/>
    <property type="project" value="TreeGrafter"/>
</dbReference>
<dbReference type="PROSITE" id="PS01081">
    <property type="entry name" value="HTH_TETR_1"/>
    <property type="match status" value="1"/>
</dbReference>
<dbReference type="InterPro" id="IPR050109">
    <property type="entry name" value="HTH-type_TetR-like_transc_reg"/>
</dbReference>
<name>A0A7C0V9L2_UNCW3</name>
<dbReference type="FunFam" id="1.10.10.60:FF:000141">
    <property type="entry name" value="TetR family transcriptional regulator"/>
    <property type="match status" value="1"/>
</dbReference>
<feature type="DNA-binding region" description="H-T-H motif" evidence="4">
    <location>
        <begin position="32"/>
        <end position="51"/>
    </location>
</feature>
<evidence type="ECO:0000256" key="1">
    <source>
        <dbReference type="ARBA" id="ARBA00023015"/>
    </source>
</evidence>
<evidence type="ECO:0000313" key="6">
    <source>
        <dbReference type="EMBL" id="HDI82407.1"/>
    </source>
</evidence>
<reference evidence="6" key="1">
    <citation type="journal article" date="2020" name="mSystems">
        <title>Genome- and Community-Level Interaction Insights into Carbon Utilization and Element Cycling Functions of Hydrothermarchaeota in Hydrothermal Sediment.</title>
        <authorList>
            <person name="Zhou Z."/>
            <person name="Liu Y."/>
            <person name="Xu W."/>
            <person name="Pan J."/>
            <person name="Luo Z.H."/>
            <person name="Li M."/>
        </authorList>
    </citation>
    <scope>NUCLEOTIDE SEQUENCE [LARGE SCALE GENOMIC DNA]</scope>
    <source>
        <strain evidence="6">HyVt-102</strain>
    </source>
</reference>
<dbReference type="AlphaFoldDB" id="A0A7C0V9L2"/>
<dbReference type="InterPro" id="IPR001647">
    <property type="entry name" value="HTH_TetR"/>
</dbReference>
<keyword evidence="3" id="KW-0804">Transcription</keyword>
<dbReference type="EMBL" id="DQWE01000055">
    <property type="protein sequence ID" value="HDI82407.1"/>
    <property type="molecule type" value="Genomic_DNA"/>
</dbReference>
<organism evidence="6">
    <name type="scientific">candidate division WOR-3 bacterium</name>
    <dbReference type="NCBI Taxonomy" id="2052148"/>
    <lineage>
        <taxon>Bacteria</taxon>
        <taxon>Bacteria division WOR-3</taxon>
    </lineage>
</organism>
<gene>
    <name evidence="6" type="ORF">ENF18_01275</name>
</gene>
<dbReference type="Pfam" id="PF00440">
    <property type="entry name" value="TetR_N"/>
    <property type="match status" value="1"/>
</dbReference>
<proteinExistence type="predicted"/>
<accession>A0A7C0V9L2</accession>
<evidence type="ECO:0000259" key="5">
    <source>
        <dbReference type="PROSITE" id="PS50977"/>
    </source>
</evidence>
<dbReference type="GO" id="GO:0000976">
    <property type="term" value="F:transcription cis-regulatory region binding"/>
    <property type="evidence" value="ECO:0007669"/>
    <property type="project" value="TreeGrafter"/>
</dbReference>
<dbReference type="PRINTS" id="PR00455">
    <property type="entry name" value="HTHTETR"/>
</dbReference>
<dbReference type="PROSITE" id="PS50977">
    <property type="entry name" value="HTH_TETR_2"/>
    <property type="match status" value="1"/>
</dbReference>
<protein>
    <submittedName>
        <fullName evidence="6">TetR/AcrR family transcriptional regulator</fullName>
    </submittedName>
</protein>
<evidence type="ECO:0000256" key="2">
    <source>
        <dbReference type="ARBA" id="ARBA00023125"/>
    </source>
</evidence>
<evidence type="ECO:0000256" key="3">
    <source>
        <dbReference type="ARBA" id="ARBA00023163"/>
    </source>
</evidence>
<dbReference type="Gene3D" id="1.10.357.10">
    <property type="entry name" value="Tetracycline Repressor, domain 2"/>
    <property type="match status" value="1"/>
</dbReference>
<dbReference type="Proteomes" id="UP000885847">
    <property type="component" value="Unassembled WGS sequence"/>
</dbReference>
<sequence>MMTDQSVSKDKRESILEAAASLFLKEGFFKVTMDMVAEKAGVAKGTLYLYFKNKDELFASVIQSRVQRIVEEARGVVDTSRSLDELIDNLFVFANRFVDEIGIYKGTRERFMELPVEVRKKIMKRTPERVKKFNTYIGKKVKGFVPVIRMKPEYIGEIILTLTIRSSILGEKGFRDAVKRFIKTGLKKEEI</sequence>
<dbReference type="InterPro" id="IPR009057">
    <property type="entry name" value="Homeodomain-like_sf"/>
</dbReference>
<dbReference type="InterPro" id="IPR023772">
    <property type="entry name" value="DNA-bd_HTH_TetR-type_CS"/>
</dbReference>
<comment type="caution">
    <text evidence="6">The sequence shown here is derived from an EMBL/GenBank/DDBJ whole genome shotgun (WGS) entry which is preliminary data.</text>
</comment>
<dbReference type="SUPFAM" id="SSF46689">
    <property type="entry name" value="Homeodomain-like"/>
    <property type="match status" value="1"/>
</dbReference>
<feature type="domain" description="HTH tetR-type" evidence="5">
    <location>
        <begin position="9"/>
        <end position="69"/>
    </location>
</feature>
<dbReference type="PANTHER" id="PTHR30055">
    <property type="entry name" value="HTH-TYPE TRANSCRIPTIONAL REGULATOR RUTR"/>
    <property type="match status" value="1"/>
</dbReference>